<organism evidence="1">
    <name type="scientific">marine sediment metagenome</name>
    <dbReference type="NCBI Taxonomy" id="412755"/>
    <lineage>
        <taxon>unclassified sequences</taxon>
        <taxon>metagenomes</taxon>
        <taxon>ecological metagenomes</taxon>
    </lineage>
</organism>
<gene>
    <name evidence="1" type="ORF">LCGC14_2538000</name>
</gene>
<dbReference type="AlphaFoldDB" id="A0A0F9D377"/>
<dbReference type="EMBL" id="LAZR01041350">
    <property type="protein sequence ID" value="KKL12216.1"/>
    <property type="molecule type" value="Genomic_DNA"/>
</dbReference>
<accession>A0A0F9D377</accession>
<dbReference type="Pfam" id="PF13412">
    <property type="entry name" value="HTH_24"/>
    <property type="match status" value="1"/>
</dbReference>
<proteinExistence type="predicted"/>
<sequence>MKRHWRALSTHAHILAILHLHPRITMREVAAAVGITER</sequence>
<comment type="caution">
    <text evidence="1">The sequence shown here is derived from an EMBL/GenBank/DDBJ whole genome shotgun (WGS) entry which is preliminary data.</text>
</comment>
<feature type="non-terminal residue" evidence="1">
    <location>
        <position position="38"/>
    </location>
</feature>
<evidence type="ECO:0000313" key="1">
    <source>
        <dbReference type="EMBL" id="KKL12216.1"/>
    </source>
</evidence>
<name>A0A0F9D377_9ZZZZ</name>
<reference evidence="1" key="1">
    <citation type="journal article" date="2015" name="Nature">
        <title>Complex archaea that bridge the gap between prokaryotes and eukaryotes.</title>
        <authorList>
            <person name="Spang A."/>
            <person name="Saw J.H."/>
            <person name="Jorgensen S.L."/>
            <person name="Zaremba-Niedzwiedzka K."/>
            <person name="Martijn J."/>
            <person name="Lind A.E."/>
            <person name="van Eijk R."/>
            <person name="Schleper C."/>
            <person name="Guy L."/>
            <person name="Ettema T.J."/>
        </authorList>
    </citation>
    <scope>NUCLEOTIDE SEQUENCE</scope>
</reference>
<protein>
    <submittedName>
        <fullName evidence="1">Uncharacterized protein</fullName>
    </submittedName>
</protein>